<feature type="compositionally biased region" description="Basic and acidic residues" evidence="1">
    <location>
        <begin position="471"/>
        <end position="508"/>
    </location>
</feature>
<feature type="compositionally biased region" description="Basic and acidic residues" evidence="1">
    <location>
        <begin position="276"/>
        <end position="285"/>
    </location>
</feature>
<feature type="region of interest" description="Disordered" evidence="1">
    <location>
        <begin position="372"/>
        <end position="398"/>
    </location>
</feature>
<dbReference type="RefSeq" id="WP_203527310.1">
    <property type="nucleotide sequence ID" value="NZ_CP083370.1"/>
</dbReference>
<proteinExistence type="predicted"/>
<reference evidence="2 3" key="1">
    <citation type="submission" date="2020-01" db="EMBL/GenBank/DDBJ databases">
        <title>Draft genome assembly of Ensifer adhaerens T173.</title>
        <authorList>
            <person name="Craig J.E."/>
            <person name="Stinchcombe J.R."/>
        </authorList>
    </citation>
    <scope>NUCLEOTIDE SEQUENCE [LARGE SCALE GENOMIC DNA]</scope>
    <source>
        <strain evidence="2 3">T173</strain>
    </source>
</reference>
<dbReference type="AlphaFoldDB" id="A0AAW4FH92"/>
<organism evidence="2 3">
    <name type="scientific">Ensifer canadensis</name>
    <dbReference type="NCBI Taxonomy" id="555315"/>
    <lineage>
        <taxon>Bacteria</taxon>
        <taxon>Pseudomonadati</taxon>
        <taxon>Pseudomonadota</taxon>
        <taxon>Alphaproteobacteria</taxon>
        <taxon>Hyphomicrobiales</taxon>
        <taxon>Rhizobiaceae</taxon>
        <taxon>Sinorhizobium/Ensifer group</taxon>
        <taxon>Ensifer</taxon>
    </lineage>
</organism>
<feature type="region of interest" description="Disordered" evidence="1">
    <location>
        <begin position="178"/>
        <end position="226"/>
    </location>
</feature>
<gene>
    <name evidence="2" type="ORF">GFB56_03555</name>
</gene>
<evidence type="ECO:0000313" key="2">
    <source>
        <dbReference type="EMBL" id="MBM3089890.1"/>
    </source>
</evidence>
<protein>
    <submittedName>
        <fullName evidence="2">Uncharacterized protein</fullName>
    </submittedName>
</protein>
<dbReference type="EMBL" id="WXFA01000002">
    <property type="protein sequence ID" value="MBM3089890.1"/>
    <property type="molecule type" value="Genomic_DNA"/>
</dbReference>
<feature type="region of interest" description="Disordered" evidence="1">
    <location>
        <begin position="256"/>
        <end position="343"/>
    </location>
</feature>
<dbReference type="Proteomes" id="UP000744980">
    <property type="component" value="Unassembled WGS sequence"/>
</dbReference>
<comment type="caution">
    <text evidence="2">The sequence shown here is derived from an EMBL/GenBank/DDBJ whole genome shotgun (WGS) entry which is preliminary data.</text>
</comment>
<feature type="region of interest" description="Disordered" evidence="1">
    <location>
        <begin position="471"/>
        <end position="532"/>
    </location>
</feature>
<sequence length="543" mass="56686">MLTSILTVKTATGLAEEASARPQQPAAPLTAAQRGEAIQKVLDALTRHLAGREILSKDALVRLMEDLARILKFPPLPQEGGRDFVRRLVTFLESMPMPERLALERQLGGRSLALRVGVLADLPAIRNGAAPPSMGAALPGLSNPSLQPAIPLHLAAASAPAASEVAMLQTALKKTFGVGSESDTSSLASEEMDATPPAEDAATVRPQTSPERGEPRAMPGRLPSLDGPEIEALAAIINGDTDPELVDPEVVTGKAAVDDEENASPHPAAAADDTDLPAKAKEAELRNGTARTDAGTEAGHTDEGEEPDGTYGPLRDGEDQLQNDRATTRGNESRTDRALSDALKTIVRDTLGLPGEPAGADRPEGIAPELESAEADAAASHTETDGTEPGRANPLRPRDTAAGAELAALSVAEDQTEPPGPAGATAVQRAQRPTDDPAMQQAIARLIENGLPREAIPFAMIPYPIAVEDVKSEAEKSERDEGRGEGGEEPNGDHEAAQGDGGAARDEATQDEQQTEGGRGETGGEWNAEPDVYELYRKLGGLG</sequence>
<name>A0AAW4FH92_9HYPH</name>
<keyword evidence="3" id="KW-1185">Reference proteome</keyword>
<feature type="region of interest" description="Disordered" evidence="1">
    <location>
        <begin position="411"/>
        <end position="441"/>
    </location>
</feature>
<evidence type="ECO:0000313" key="3">
    <source>
        <dbReference type="Proteomes" id="UP000744980"/>
    </source>
</evidence>
<evidence type="ECO:0000256" key="1">
    <source>
        <dbReference type="SAM" id="MobiDB-lite"/>
    </source>
</evidence>
<accession>A0AAW4FH92</accession>